<dbReference type="PANTHER" id="PTHR30383">
    <property type="entry name" value="THIOESTERASE 1/PROTEASE 1/LYSOPHOSPHOLIPASE L1"/>
    <property type="match status" value="1"/>
</dbReference>
<dbReference type="GO" id="GO:0004622">
    <property type="term" value="F:phosphatidylcholine lysophospholipase activity"/>
    <property type="evidence" value="ECO:0007669"/>
    <property type="project" value="TreeGrafter"/>
</dbReference>
<dbReference type="InterPro" id="IPR051532">
    <property type="entry name" value="Ester_Hydrolysis_Enzymes"/>
</dbReference>
<evidence type="ECO:0000313" key="2">
    <source>
        <dbReference type="EMBL" id="AWL28683.1"/>
    </source>
</evidence>
<dbReference type="Pfam" id="PF04311">
    <property type="entry name" value="DUF459"/>
    <property type="match status" value="1"/>
</dbReference>
<dbReference type="Proteomes" id="UP000245977">
    <property type="component" value="Chromosome"/>
</dbReference>
<dbReference type="EMBL" id="CP029397">
    <property type="protein sequence ID" value="AWL28683.1"/>
    <property type="molecule type" value="Genomic_DNA"/>
</dbReference>
<dbReference type="RefSeq" id="WP_065992212.1">
    <property type="nucleotide sequence ID" value="NZ_CP029397.2"/>
</dbReference>
<sequence length="361" mass="41439">MPTSNSNQITNLTADYQQATVQHHIENDHGRGVLYTVLFLLVTAVLGIWIMQNSVNAYYQQTYHQDSPLKFLDEYPVWQKGGELGTLFYAEHDSAKNLIQENNQYIVHLFNQDYAYTAEYKQHLAEKAKQEKIRLAKEAAAREHQNLLNQFSLTKNDQVFFAGDSLMQGVAPFVQKALLENYDIKTINLSKQSTGLSYPSFFDWPKTIQETIQANPQIKILVVFLGPNDPWDMPNPKGGTYLKFKSPEWEAVYRSRIMEIIDTAKQHDVRVMWLTPPNMKKPQLNTQMIYLNQVVADQVQKSKAFFIDSRPILGNKNNVYSDYLVQNGQSIKMRSADGIHFSAEGQKAIAETIMQHLKVVQ</sequence>
<evidence type="ECO:0000256" key="1">
    <source>
        <dbReference type="SAM" id="Phobius"/>
    </source>
</evidence>
<reference evidence="2" key="1">
    <citation type="submission" date="2019-08" db="EMBL/GenBank/DDBJ databases">
        <title>The complete genome of Acinetobacter defluvii strain WCHAD010030.</title>
        <authorList>
            <person name="Hu Y."/>
            <person name="Qin J."/>
            <person name="Feng Y."/>
            <person name="Zong Z."/>
        </authorList>
    </citation>
    <scope>NUCLEOTIDE SEQUENCE</scope>
    <source>
        <strain evidence="2">WCHA30</strain>
    </source>
</reference>
<dbReference type="InterPro" id="IPR036514">
    <property type="entry name" value="SGNH_hydro_sf"/>
</dbReference>
<keyword evidence="1" id="KW-0472">Membrane</keyword>
<organism evidence="2 3">
    <name type="scientific">Acinetobacter defluvii</name>
    <dbReference type="NCBI Taxonomy" id="1871111"/>
    <lineage>
        <taxon>Bacteria</taxon>
        <taxon>Pseudomonadati</taxon>
        <taxon>Pseudomonadota</taxon>
        <taxon>Gammaproteobacteria</taxon>
        <taxon>Moraxellales</taxon>
        <taxon>Moraxellaceae</taxon>
        <taxon>Acinetobacter</taxon>
    </lineage>
</organism>
<dbReference type="AlphaFoldDB" id="A0A2S2FCI8"/>
<dbReference type="STRING" id="1871111.GCA_001704615_00220"/>
<keyword evidence="1" id="KW-0812">Transmembrane</keyword>
<dbReference type="KEGG" id="adv:DJ533_08950"/>
<name>A0A2S2FCI8_9GAMM</name>
<keyword evidence="3" id="KW-1185">Reference proteome</keyword>
<feature type="transmembrane region" description="Helical" evidence="1">
    <location>
        <begin position="32"/>
        <end position="51"/>
    </location>
</feature>
<dbReference type="InterPro" id="IPR007407">
    <property type="entry name" value="DUF459"/>
</dbReference>
<dbReference type="SUPFAM" id="SSF52266">
    <property type="entry name" value="SGNH hydrolase"/>
    <property type="match status" value="1"/>
</dbReference>
<dbReference type="PANTHER" id="PTHR30383:SF24">
    <property type="entry name" value="THIOESTERASE 1_PROTEASE 1_LYSOPHOSPHOLIPASE L1"/>
    <property type="match status" value="1"/>
</dbReference>
<dbReference type="CDD" id="cd01829">
    <property type="entry name" value="SGNH_hydrolase_peri2"/>
    <property type="match status" value="1"/>
</dbReference>
<accession>A0A2S2FCI8</accession>
<protein>
    <submittedName>
        <fullName evidence="2">DUF459 domain-containing protein</fullName>
    </submittedName>
</protein>
<evidence type="ECO:0000313" key="3">
    <source>
        <dbReference type="Proteomes" id="UP000245977"/>
    </source>
</evidence>
<dbReference type="Gene3D" id="3.40.50.1110">
    <property type="entry name" value="SGNH hydrolase"/>
    <property type="match status" value="1"/>
</dbReference>
<proteinExistence type="predicted"/>
<gene>
    <name evidence="2" type="ORF">DJ533_08950</name>
</gene>
<dbReference type="OrthoDB" id="445620at2"/>
<keyword evidence="1" id="KW-1133">Transmembrane helix</keyword>